<proteinExistence type="predicted"/>
<evidence type="ECO:0000313" key="2">
    <source>
        <dbReference type="EMBL" id="QHS90665.1"/>
    </source>
</evidence>
<keyword evidence="1" id="KW-0812">Transmembrane</keyword>
<dbReference type="SUPFAM" id="SSF49899">
    <property type="entry name" value="Concanavalin A-like lectins/glucanases"/>
    <property type="match status" value="1"/>
</dbReference>
<reference evidence="2" key="1">
    <citation type="journal article" date="2020" name="Nature">
        <title>Giant virus diversity and host interactions through global metagenomics.</title>
        <authorList>
            <person name="Schulz F."/>
            <person name="Roux S."/>
            <person name="Paez-Espino D."/>
            <person name="Jungbluth S."/>
            <person name="Walsh D.A."/>
            <person name="Denef V.J."/>
            <person name="McMahon K.D."/>
            <person name="Konstantinidis K.T."/>
            <person name="Eloe-Fadrosh E.A."/>
            <person name="Kyrpides N.C."/>
            <person name="Woyke T."/>
        </authorList>
    </citation>
    <scope>NUCLEOTIDE SEQUENCE</scope>
    <source>
        <strain evidence="2">GVMAG-M-3300010354-11</strain>
    </source>
</reference>
<sequence>MKKNGKKDSTKNSATLSTHTPNIFCRFSFLLINKMSSSATNSAVNTATDTANVVMDKIKNFLGDKGHIVVMIVVVLLVFILVIVYISFALKASNLKGKLLTKSPLKLDDLQTPFVVDAGDIPKPSVGREYSYSFWMYIDNFTQTNDAPQMIMYRGTQNSIGDANPIVMMDGNSNKLYFVIKTQGSSLSSTVSSINYDTNLQNVLSRSYFNNRDFTLSTPNTHKHIIMSIDYVPLQRWVHVTVVIDNKIITVFMDGEIYSVKSIDEYKMTKQPEFDVRGNKIDYNLIIEKTEGSMYLGKFNGSKTPNAYLSNLGFYNYAISLSEVKKVYMQGPFAKGNFLSAIGISSYGVRSPIYKIDEYQTAK</sequence>
<organism evidence="2">
    <name type="scientific">viral metagenome</name>
    <dbReference type="NCBI Taxonomy" id="1070528"/>
    <lineage>
        <taxon>unclassified sequences</taxon>
        <taxon>metagenomes</taxon>
        <taxon>organismal metagenomes</taxon>
    </lineage>
</organism>
<name>A0A6C0BEB7_9ZZZZ</name>
<evidence type="ECO:0000256" key="1">
    <source>
        <dbReference type="SAM" id="Phobius"/>
    </source>
</evidence>
<feature type="transmembrane region" description="Helical" evidence="1">
    <location>
        <begin position="68"/>
        <end position="90"/>
    </location>
</feature>
<keyword evidence="1" id="KW-1133">Transmembrane helix</keyword>
<dbReference type="Gene3D" id="2.60.120.200">
    <property type="match status" value="1"/>
</dbReference>
<protein>
    <submittedName>
        <fullName evidence="2">Uncharacterized protein</fullName>
    </submittedName>
</protein>
<keyword evidence="1" id="KW-0472">Membrane</keyword>
<dbReference type="AlphaFoldDB" id="A0A6C0BEB7"/>
<dbReference type="EMBL" id="MN739142">
    <property type="protein sequence ID" value="QHS90665.1"/>
    <property type="molecule type" value="Genomic_DNA"/>
</dbReference>
<dbReference type="InterPro" id="IPR013320">
    <property type="entry name" value="ConA-like_dom_sf"/>
</dbReference>
<accession>A0A6C0BEB7</accession>